<proteinExistence type="predicted"/>
<reference evidence="1" key="1">
    <citation type="submission" date="2022-02" db="EMBL/GenBank/DDBJ databases">
        <title>Plant Genome Project.</title>
        <authorList>
            <person name="Zhang R.-G."/>
        </authorList>
    </citation>
    <scope>NUCLEOTIDE SEQUENCE</scope>
    <source>
        <strain evidence="1">AT1</strain>
    </source>
</reference>
<keyword evidence="2" id="KW-1185">Reference proteome</keyword>
<name>A0ACC0Q7V4_RHOML</name>
<evidence type="ECO:0000313" key="1">
    <source>
        <dbReference type="EMBL" id="KAI8573496.1"/>
    </source>
</evidence>
<organism evidence="1 2">
    <name type="scientific">Rhododendron molle</name>
    <name type="common">Chinese azalea</name>
    <name type="synonym">Azalea mollis</name>
    <dbReference type="NCBI Taxonomy" id="49168"/>
    <lineage>
        <taxon>Eukaryota</taxon>
        <taxon>Viridiplantae</taxon>
        <taxon>Streptophyta</taxon>
        <taxon>Embryophyta</taxon>
        <taxon>Tracheophyta</taxon>
        <taxon>Spermatophyta</taxon>
        <taxon>Magnoliopsida</taxon>
        <taxon>eudicotyledons</taxon>
        <taxon>Gunneridae</taxon>
        <taxon>Pentapetalae</taxon>
        <taxon>asterids</taxon>
        <taxon>Ericales</taxon>
        <taxon>Ericaceae</taxon>
        <taxon>Ericoideae</taxon>
        <taxon>Rhodoreae</taxon>
        <taxon>Rhododendron</taxon>
    </lineage>
</organism>
<dbReference type="Proteomes" id="UP001062846">
    <property type="component" value="Chromosome 1"/>
</dbReference>
<comment type="caution">
    <text evidence="1">The sequence shown here is derived from an EMBL/GenBank/DDBJ whole genome shotgun (WGS) entry which is preliminary data.</text>
</comment>
<gene>
    <name evidence="1" type="ORF">RHMOL_Rhmol01G0282200</name>
</gene>
<protein>
    <submittedName>
        <fullName evidence="1">Uncharacterized protein</fullName>
    </submittedName>
</protein>
<dbReference type="EMBL" id="CM046388">
    <property type="protein sequence ID" value="KAI8573496.1"/>
    <property type="molecule type" value="Genomic_DNA"/>
</dbReference>
<evidence type="ECO:0000313" key="2">
    <source>
        <dbReference type="Proteomes" id="UP001062846"/>
    </source>
</evidence>
<sequence length="137" mass="15942">MRRFNSLGFSPNSLLRNFLIRRHFQAPVSVKSAFDRQVSSGTDSSYSTFQRALLHQVRLTTRDYFYNCSYDEKHAELPTIRMLEMNRFIHATGCCYSPKRDYYEILGVSKDASRDEIKKAFHAPLAHEVRKISPCKA</sequence>
<accession>A0ACC0Q7V4</accession>